<protein>
    <submittedName>
        <fullName evidence="7">NtaA/DmoA family FMN-dependent monooxygenase</fullName>
    </submittedName>
</protein>
<proteinExistence type="inferred from homology"/>
<dbReference type="InterPro" id="IPR036661">
    <property type="entry name" value="Luciferase-like_sf"/>
</dbReference>
<dbReference type="SUPFAM" id="SSF51679">
    <property type="entry name" value="Bacterial luciferase-like"/>
    <property type="match status" value="1"/>
</dbReference>
<keyword evidence="1" id="KW-0285">Flavoprotein</keyword>
<dbReference type="InterPro" id="IPR016215">
    <property type="entry name" value="NTA_MOA"/>
</dbReference>
<organism evidence="7 8">
    <name type="scientific">Agromyces salentinus</name>
    <dbReference type="NCBI Taxonomy" id="269421"/>
    <lineage>
        <taxon>Bacteria</taxon>
        <taxon>Bacillati</taxon>
        <taxon>Actinomycetota</taxon>
        <taxon>Actinomycetes</taxon>
        <taxon>Micrococcales</taxon>
        <taxon>Microbacteriaceae</taxon>
        <taxon>Agromyces</taxon>
    </lineage>
</organism>
<comment type="caution">
    <text evidence="7">The sequence shown here is derived from an EMBL/GenBank/DDBJ whole genome shotgun (WGS) entry which is preliminary data.</text>
</comment>
<dbReference type="InterPro" id="IPR051260">
    <property type="entry name" value="Diverse_substr_monoxygenases"/>
</dbReference>
<dbReference type="Gene3D" id="3.20.20.30">
    <property type="entry name" value="Luciferase-like domain"/>
    <property type="match status" value="1"/>
</dbReference>
<sequence>MPATKRQVHLAAHFPGVNSTTLWADPLHRSQIDFTAFEHFARTAERGRFDFLFLAEGLRLREHKGQLHELDVVGRPNTLAVLAALAAVTEHVGLVGTLNSTFNEPYELARQLSTLDHLSDGRAGWNVVTSSDAFHGANFRRGGYLDHADRYHRANEFVSLAKELWDSWSSDAIAADRASGRFLADAADEAGAFAHRGAQFDVRGRFTTPASPQRYPVIVQAGDSTDGRDFASEHAEVIFSRHSAFDEAQAFYADVKGRLAGWGRTEDSLKILPAVTFAIGDSQAEAEEVAREISLAQVTPRNAITALEQLWGTDLTGYDADGPLPAFDPGEGPADTVAGTITKGWAPRFPNAVQIARAWRAQSEAEGLSIRELVIKVAGRQSFIGTPSHIAAELDRYVQERATDGFVVVGTTSPHGLDAFADRVVPELQARGVYRTEYEPGATLRQNLELPEPGARVAEEVRRVG</sequence>
<name>A0ABN2MS84_9MICO</name>
<dbReference type="PANTHER" id="PTHR30011">
    <property type="entry name" value="ALKANESULFONATE MONOOXYGENASE-RELATED"/>
    <property type="match status" value="1"/>
</dbReference>
<reference evidence="7 8" key="1">
    <citation type="journal article" date="2019" name="Int. J. Syst. Evol. Microbiol.">
        <title>The Global Catalogue of Microorganisms (GCM) 10K type strain sequencing project: providing services to taxonomists for standard genome sequencing and annotation.</title>
        <authorList>
            <consortium name="The Broad Institute Genomics Platform"/>
            <consortium name="The Broad Institute Genome Sequencing Center for Infectious Disease"/>
            <person name="Wu L."/>
            <person name="Ma J."/>
        </authorList>
    </citation>
    <scope>NUCLEOTIDE SEQUENCE [LARGE SCALE GENOMIC DNA]</scope>
    <source>
        <strain evidence="7 8">JCM 14323</strain>
    </source>
</reference>
<feature type="domain" description="Luciferase-like" evidence="6">
    <location>
        <begin position="27"/>
        <end position="398"/>
    </location>
</feature>
<evidence type="ECO:0000256" key="1">
    <source>
        <dbReference type="ARBA" id="ARBA00022630"/>
    </source>
</evidence>
<dbReference type="PANTHER" id="PTHR30011:SF16">
    <property type="entry name" value="C2H2 FINGER DOMAIN TRANSCRIPTION FACTOR (EUROFUNG)-RELATED"/>
    <property type="match status" value="1"/>
</dbReference>
<dbReference type="Proteomes" id="UP001501746">
    <property type="component" value="Unassembled WGS sequence"/>
</dbReference>
<dbReference type="GO" id="GO:0004497">
    <property type="term" value="F:monooxygenase activity"/>
    <property type="evidence" value="ECO:0007669"/>
    <property type="project" value="UniProtKB-KW"/>
</dbReference>
<keyword evidence="2" id="KW-0288">FMN</keyword>
<evidence type="ECO:0000259" key="6">
    <source>
        <dbReference type="Pfam" id="PF00296"/>
    </source>
</evidence>
<dbReference type="InterPro" id="IPR011251">
    <property type="entry name" value="Luciferase-like_dom"/>
</dbReference>
<dbReference type="PIRSF" id="PIRSF000337">
    <property type="entry name" value="NTA_MOA"/>
    <property type="match status" value="1"/>
</dbReference>
<accession>A0ABN2MS84</accession>
<evidence type="ECO:0000256" key="4">
    <source>
        <dbReference type="ARBA" id="ARBA00023033"/>
    </source>
</evidence>
<keyword evidence="8" id="KW-1185">Reference proteome</keyword>
<evidence type="ECO:0000256" key="5">
    <source>
        <dbReference type="ARBA" id="ARBA00033748"/>
    </source>
</evidence>
<evidence type="ECO:0000313" key="7">
    <source>
        <dbReference type="EMBL" id="GAA1836925.1"/>
    </source>
</evidence>
<comment type="similarity">
    <text evidence="5">Belongs to the NtaA/SnaA/DszA monooxygenase family.</text>
</comment>
<gene>
    <name evidence="7" type="ORF">GCM10009750_22400</name>
</gene>
<dbReference type="EMBL" id="BAAANK010000006">
    <property type="protein sequence ID" value="GAA1836925.1"/>
    <property type="molecule type" value="Genomic_DNA"/>
</dbReference>
<evidence type="ECO:0000256" key="3">
    <source>
        <dbReference type="ARBA" id="ARBA00023002"/>
    </source>
</evidence>
<evidence type="ECO:0000313" key="8">
    <source>
        <dbReference type="Proteomes" id="UP001501746"/>
    </source>
</evidence>
<keyword evidence="3" id="KW-0560">Oxidoreductase</keyword>
<dbReference type="Pfam" id="PF00296">
    <property type="entry name" value="Bac_luciferase"/>
    <property type="match status" value="1"/>
</dbReference>
<evidence type="ECO:0000256" key="2">
    <source>
        <dbReference type="ARBA" id="ARBA00022643"/>
    </source>
</evidence>
<dbReference type="RefSeq" id="WP_157428242.1">
    <property type="nucleotide sequence ID" value="NZ_BAAANK010000006.1"/>
</dbReference>
<dbReference type="NCBIfam" id="TIGR03860">
    <property type="entry name" value="FMN_nitrolo"/>
    <property type="match status" value="1"/>
</dbReference>
<keyword evidence="4 7" id="KW-0503">Monooxygenase</keyword>